<proteinExistence type="predicted"/>
<dbReference type="EMBL" id="LGFU01000090">
    <property type="protein sequence ID" value="KUK46017.1"/>
    <property type="molecule type" value="Genomic_DNA"/>
</dbReference>
<reference evidence="2 3" key="1">
    <citation type="journal article" date="2015" name="MBio">
        <title>Genome-Resolved Metagenomic Analysis Reveals Roles for Candidate Phyla and Other Microbial Community Members in Biogeochemical Transformations in Oil Reservoirs.</title>
        <authorList>
            <person name="Hu P."/>
            <person name="Tom L."/>
            <person name="Singh A."/>
            <person name="Thomas B.C."/>
            <person name="Baker B.J."/>
            <person name="Piceno Y.M."/>
            <person name="Andersen G.L."/>
            <person name="Banfield J.F."/>
        </authorList>
    </citation>
    <scope>NUCLEOTIDE SEQUENCE [LARGE SCALE GENOMIC DNA]</scope>
    <source>
        <strain evidence="2">46_16</strain>
    </source>
</reference>
<evidence type="ECO:0000259" key="1">
    <source>
        <dbReference type="SMART" id="SM00933"/>
    </source>
</evidence>
<gene>
    <name evidence="2" type="ORF">XD73_1106</name>
</gene>
<dbReference type="Proteomes" id="UP000064249">
    <property type="component" value="Unassembled WGS sequence"/>
</dbReference>
<dbReference type="Pfam" id="PF09376">
    <property type="entry name" value="NurA"/>
    <property type="match status" value="1"/>
</dbReference>
<organism evidence="2 3">
    <name type="scientific">Anaerolinea thermophila</name>
    <dbReference type="NCBI Taxonomy" id="167964"/>
    <lineage>
        <taxon>Bacteria</taxon>
        <taxon>Bacillati</taxon>
        <taxon>Chloroflexota</taxon>
        <taxon>Anaerolineae</taxon>
        <taxon>Anaerolineales</taxon>
        <taxon>Anaerolineaceae</taxon>
        <taxon>Anaerolinea</taxon>
    </lineage>
</organism>
<feature type="domain" description="NurA" evidence="1">
    <location>
        <begin position="84"/>
        <end position="351"/>
    </location>
</feature>
<comment type="caution">
    <text evidence="2">The sequence shown here is derived from an EMBL/GenBank/DDBJ whole genome shotgun (WGS) entry which is preliminary data.</text>
</comment>
<dbReference type="AlphaFoldDB" id="A0A117LGK7"/>
<sequence length="395" mass="44550">MPVNLLDIQKKLKRFSAQALARREEIAVRQKEVTDLIQGYAHRLDDLKARVSYAADVVRHLRCALPVDEPLDTVVPKPLLPEKFTVMAADGSQINPSRHARVAFCVINVGLIRMVRGSGLTPEIFTQSQLLDYDTLFTPSGVLISEGMVALKRDLREREALADLAEDLLLPAISMTDGPLELYREPQETREFEKTLDQYLGVLKRLREKGLMTLGYVDKPGSSLIGQLLELVELSDEDLEAYSHRQRKFAGVNDVRLLSDLLVNPGDRSAIFAIHSETSRRFKGDLALHFFYLNVGTPGKPHLARVEIPAWVACDHDLVGILQAVLTEQSCIMGSRPYPYILHRAHEVAVVTLPEHQHVEEMIVAEFDRRGISVDEKSNKQYHKDLDTTKTRYQG</sequence>
<evidence type="ECO:0000313" key="2">
    <source>
        <dbReference type="EMBL" id="KUK46017.1"/>
    </source>
</evidence>
<accession>A0A117LGK7</accession>
<evidence type="ECO:0000313" key="3">
    <source>
        <dbReference type="Proteomes" id="UP000064249"/>
    </source>
</evidence>
<name>A0A117LGK7_9CHLR</name>
<dbReference type="InterPro" id="IPR018977">
    <property type="entry name" value="NurA_domain"/>
</dbReference>
<protein>
    <recommendedName>
        <fullName evidence="1">NurA domain-containing protein</fullName>
    </recommendedName>
</protein>
<dbReference type="SMART" id="SM00933">
    <property type="entry name" value="NurA"/>
    <property type="match status" value="1"/>
</dbReference>